<sequence>MNQPGMRVTLDAAMRARDVSRPRAEGEEPPKPQPPRKPAKGERRRLGKRQARQQNGHPASP</sequence>
<feature type="region of interest" description="Disordered" evidence="1">
    <location>
        <begin position="1"/>
        <end position="61"/>
    </location>
</feature>
<gene>
    <name evidence="2" type="ORF">HKK74_31685</name>
</gene>
<feature type="compositionally biased region" description="Basic and acidic residues" evidence="1">
    <location>
        <begin position="14"/>
        <end position="30"/>
    </location>
</feature>
<dbReference type="RefSeq" id="WP_187247064.1">
    <property type="nucleotide sequence ID" value="NZ_BAAAOK010000036.1"/>
</dbReference>
<comment type="caution">
    <text evidence="2">The sequence shown here is derived from an EMBL/GenBank/DDBJ whole genome shotgun (WGS) entry which is preliminary data.</text>
</comment>
<evidence type="ECO:0000313" key="3">
    <source>
        <dbReference type="Proteomes" id="UP000805614"/>
    </source>
</evidence>
<evidence type="ECO:0000256" key="1">
    <source>
        <dbReference type="SAM" id="MobiDB-lite"/>
    </source>
</evidence>
<feature type="compositionally biased region" description="Polar residues" evidence="1">
    <location>
        <begin position="52"/>
        <end position="61"/>
    </location>
</feature>
<protein>
    <submittedName>
        <fullName evidence="2">Uncharacterized protein</fullName>
    </submittedName>
</protein>
<accession>A0ABR7LYU0</accession>
<reference evidence="2 3" key="1">
    <citation type="submission" date="2020-06" db="EMBL/GenBank/DDBJ databases">
        <title>Actinomadura xiongansis sp. nov., isolated from soil of Baiyangdian.</title>
        <authorList>
            <person name="Zhang X."/>
        </authorList>
    </citation>
    <scope>NUCLEOTIDE SEQUENCE [LARGE SCALE GENOMIC DNA]</scope>
    <source>
        <strain evidence="2 3">HBUM206468</strain>
    </source>
</reference>
<keyword evidence="3" id="KW-1185">Reference proteome</keyword>
<dbReference type="EMBL" id="JABVEC010000035">
    <property type="protein sequence ID" value="MBC6470017.1"/>
    <property type="molecule type" value="Genomic_DNA"/>
</dbReference>
<feature type="compositionally biased region" description="Basic residues" evidence="1">
    <location>
        <begin position="42"/>
        <end position="51"/>
    </location>
</feature>
<name>A0ABR7LYU0_9ACTN</name>
<evidence type="ECO:0000313" key="2">
    <source>
        <dbReference type="EMBL" id="MBC6470017.1"/>
    </source>
</evidence>
<proteinExistence type="predicted"/>
<organism evidence="2 3">
    <name type="scientific">Actinomadura alba</name>
    <dbReference type="NCBI Taxonomy" id="406431"/>
    <lineage>
        <taxon>Bacteria</taxon>
        <taxon>Bacillati</taxon>
        <taxon>Actinomycetota</taxon>
        <taxon>Actinomycetes</taxon>
        <taxon>Streptosporangiales</taxon>
        <taxon>Thermomonosporaceae</taxon>
        <taxon>Actinomadura</taxon>
    </lineage>
</organism>
<dbReference type="Proteomes" id="UP000805614">
    <property type="component" value="Unassembled WGS sequence"/>
</dbReference>